<feature type="domain" description="Type II secretion system protein GspF" evidence="7">
    <location>
        <begin position="165"/>
        <end position="293"/>
    </location>
</feature>
<evidence type="ECO:0000256" key="5">
    <source>
        <dbReference type="ARBA" id="ARBA00023136"/>
    </source>
</evidence>
<protein>
    <submittedName>
        <fullName evidence="8">Type II secretion system F family protein</fullName>
    </submittedName>
</protein>
<reference evidence="8 9" key="1">
    <citation type="submission" date="2021-12" db="EMBL/GenBank/DDBJ databases">
        <title>Discovery of the Pendulisporaceae a myxobacterial family with distinct sporulation behavior and unique specialized metabolism.</title>
        <authorList>
            <person name="Garcia R."/>
            <person name="Popoff A."/>
            <person name="Bader C.D."/>
            <person name="Loehr J."/>
            <person name="Walesch S."/>
            <person name="Walt C."/>
            <person name="Boldt J."/>
            <person name="Bunk B."/>
            <person name="Haeckl F.J.F.P.J."/>
            <person name="Gunesch A.P."/>
            <person name="Birkelbach J."/>
            <person name="Nuebel U."/>
            <person name="Pietschmann T."/>
            <person name="Bach T."/>
            <person name="Mueller R."/>
        </authorList>
    </citation>
    <scope>NUCLEOTIDE SEQUENCE [LARGE SCALE GENOMIC DNA]</scope>
    <source>
        <strain evidence="8 9">MSr11954</strain>
    </source>
</reference>
<dbReference type="RefSeq" id="WP_394822894.1">
    <property type="nucleotide sequence ID" value="NZ_CP089984.1"/>
</dbReference>
<evidence type="ECO:0000256" key="1">
    <source>
        <dbReference type="ARBA" id="ARBA00004651"/>
    </source>
</evidence>
<keyword evidence="4 6" id="KW-1133">Transmembrane helix</keyword>
<keyword evidence="2" id="KW-1003">Cell membrane</keyword>
<dbReference type="Proteomes" id="UP001370348">
    <property type="component" value="Chromosome"/>
</dbReference>
<comment type="subcellular location">
    <subcellularLocation>
        <location evidence="1">Cell membrane</location>
        <topology evidence="1">Multi-pass membrane protein</topology>
    </subcellularLocation>
</comment>
<feature type="transmembrane region" description="Helical" evidence="6">
    <location>
        <begin position="268"/>
        <end position="292"/>
    </location>
</feature>
<feature type="transmembrane region" description="Helical" evidence="6">
    <location>
        <begin position="102"/>
        <end position="123"/>
    </location>
</feature>
<evidence type="ECO:0000256" key="6">
    <source>
        <dbReference type="SAM" id="Phobius"/>
    </source>
</evidence>
<evidence type="ECO:0000256" key="2">
    <source>
        <dbReference type="ARBA" id="ARBA00022475"/>
    </source>
</evidence>
<sequence length="306" mass="32709">MYLLSLQTIILRHATLIVFGLGLFAMTYIIAAAPTRVASRLGLRGLKRQRALEKSEGWQSAEPLVRWLGVRVSGVVSDDMRTKIDTQISLAGDYMGLTADEFVAMSVLSSIGGFAAGLLLGWISGLGGVAVIPLCLIGGVLPYMEVSGAANNRLKQIGRGLPYVIDLMALAMGAGLDFPGAVRQVIEKSSNPDDPLVEEFMLILQTLQLGRTRKDALNEFARRAPNETVKEFVAALVQAEERGNPVAEVLQIQATSTRNKRSVRAEELAAKAGVKIVGPLMMVFLCILGLILGPAMMQMTGSGGAL</sequence>
<dbReference type="Gene3D" id="1.20.81.30">
    <property type="entry name" value="Type II secretion system (T2SS), domain F"/>
    <property type="match status" value="1"/>
</dbReference>
<dbReference type="InterPro" id="IPR018076">
    <property type="entry name" value="T2SS_GspF_dom"/>
</dbReference>
<proteinExistence type="predicted"/>
<accession>A0ABZ2LTV1</accession>
<dbReference type="Pfam" id="PF00482">
    <property type="entry name" value="T2SSF"/>
    <property type="match status" value="1"/>
</dbReference>
<dbReference type="PANTHER" id="PTHR35007:SF2">
    <property type="entry name" value="PILUS ASSEMBLE PROTEIN"/>
    <property type="match status" value="1"/>
</dbReference>
<organism evidence="8 9">
    <name type="scientific">Pendulispora albinea</name>
    <dbReference type="NCBI Taxonomy" id="2741071"/>
    <lineage>
        <taxon>Bacteria</taxon>
        <taxon>Pseudomonadati</taxon>
        <taxon>Myxococcota</taxon>
        <taxon>Myxococcia</taxon>
        <taxon>Myxococcales</taxon>
        <taxon>Sorangiineae</taxon>
        <taxon>Pendulisporaceae</taxon>
        <taxon>Pendulispora</taxon>
    </lineage>
</organism>
<dbReference type="PANTHER" id="PTHR35007">
    <property type="entry name" value="INTEGRAL MEMBRANE PROTEIN-RELATED"/>
    <property type="match status" value="1"/>
</dbReference>
<feature type="transmembrane region" description="Helical" evidence="6">
    <location>
        <begin position="16"/>
        <end position="38"/>
    </location>
</feature>
<dbReference type="EMBL" id="CP089984">
    <property type="protein sequence ID" value="WXB13273.1"/>
    <property type="molecule type" value="Genomic_DNA"/>
</dbReference>
<evidence type="ECO:0000256" key="4">
    <source>
        <dbReference type="ARBA" id="ARBA00022989"/>
    </source>
</evidence>
<evidence type="ECO:0000256" key="3">
    <source>
        <dbReference type="ARBA" id="ARBA00022692"/>
    </source>
</evidence>
<name>A0ABZ2LTV1_9BACT</name>
<evidence type="ECO:0000313" key="9">
    <source>
        <dbReference type="Proteomes" id="UP001370348"/>
    </source>
</evidence>
<keyword evidence="9" id="KW-1185">Reference proteome</keyword>
<keyword evidence="3 6" id="KW-0812">Transmembrane</keyword>
<keyword evidence="5 6" id="KW-0472">Membrane</keyword>
<gene>
    <name evidence="8" type="ORF">LZC94_36195</name>
</gene>
<dbReference type="InterPro" id="IPR042094">
    <property type="entry name" value="T2SS_GspF_sf"/>
</dbReference>
<evidence type="ECO:0000259" key="7">
    <source>
        <dbReference type="Pfam" id="PF00482"/>
    </source>
</evidence>
<feature type="transmembrane region" description="Helical" evidence="6">
    <location>
        <begin position="129"/>
        <end position="146"/>
    </location>
</feature>
<evidence type="ECO:0000313" key="8">
    <source>
        <dbReference type="EMBL" id="WXB13273.1"/>
    </source>
</evidence>